<dbReference type="Gene3D" id="1.20.1250.20">
    <property type="entry name" value="MFS general substrate transporter like domains"/>
    <property type="match status" value="2"/>
</dbReference>
<dbReference type="Proteomes" id="UP000282971">
    <property type="component" value="Unassembled WGS sequence"/>
</dbReference>
<evidence type="ECO:0000256" key="6">
    <source>
        <dbReference type="SAM" id="Phobius"/>
    </source>
</evidence>
<evidence type="ECO:0000256" key="3">
    <source>
        <dbReference type="ARBA" id="ARBA00022692"/>
    </source>
</evidence>
<keyword evidence="2" id="KW-0813">Transport</keyword>
<evidence type="ECO:0000313" key="9">
    <source>
        <dbReference type="Proteomes" id="UP000282971"/>
    </source>
</evidence>
<comment type="subcellular location">
    <subcellularLocation>
        <location evidence="1">Membrane</location>
        <topology evidence="1">Multi-pass membrane protein</topology>
    </subcellularLocation>
</comment>
<feature type="transmembrane region" description="Helical" evidence="6">
    <location>
        <begin position="193"/>
        <end position="211"/>
    </location>
</feature>
<accession>A0A437MAU3</accession>
<evidence type="ECO:0000313" key="8">
    <source>
        <dbReference type="EMBL" id="RVT94746.1"/>
    </source>
</evidence>
<name>A0A437MAU3_9SPHN</name>
<keyword evidence="5 6" id="KW-0472">Membrane</keyword>
<evidence type="ECO:0000256" key="1">
    <source>
        <dbReference type="ARBA" id="ARBA00004141"/>
    </source>
</evidence>
<feature type="transmembrane region" description="Helical" evidence="6">
    <location>
        <begin position="217"/>
        <end position="234"/>
    </location>
</feature>
<feature type="transmembrane region" description="Helical" evidence="6">
    <location>
        <begin position="426"/>
        <end position="448"/>
    </location>
</feature>
<evidence type="ECO:0000259" key="7">
    <source>
        <dbReference type="PROSITE" id="PS50850"/>
    </source>
</evidence>
<feature type="domain" description="Major facilitator superfamily (MFS) profile" evidence="7">
    <location>
        <begin position="259"/>
        <end position="462"/>
    </location>
</feature>
<keyword evidence="3 6" id="KW-0812">Transmembrane</keyword>
<feature type="transmembrane region" description="Helical" evidence="6">
    <location>
        <begin position="122"/>
        <end position="145"/>
    </location>
</feature>
<feature type="transmembrane region" description="Helical" evidence="6">
    <location>
        <begin position="151"/>
        <end position="172"/>
    </location>
</feature>
<dbReference type="InterPro" id="IPR044770">
    <property type="entry name" value="MFS_spinster-like"/>
</dbReference>
<feature type="transmembrane region" description="Helical" evidence="6">
    <location>
        <begin position="360"/>
        <end position="382"/>
    </location>
</feature>
<feature type="transmembrane region" description="Helical" evidence="6">
    <location>
        <begin position="264"/>
        <end position="289"/>
    </location>
</feature>
<dbReference type="PROSITE" id="PS50850">
    <property type="entry name" value="MFS"/>
    <property type="match status" value="1"/>
</dbReference>
<feature type="transmembrane region" description="Helical" evidence="6">
    <location>
        <begin position="91"/>
        <end position="115"/>
    </location>
</feature>
<dbReference type="SUPFAM" id="SSF103473">
    <property type="entry name" value="MFS general substrate transporter"/>
    <property type="match status" value="1"/>
</dbReference>
<dbReference type="OrthoDB" id="7585867at2"/>
<proteinExistence type="predicted"/>
<evidence type="ECO:0000256" key="4">
    <source>
        <dbReference type="ARBA" id="ARBA00022989"/>
    </source>
</evidence>
<gene>
    <name evidence="8" type="ORF">EOD43_13220</name>
</gene>
<protein>
    <submittedName>
        <fullName evidence="8">MFS transporter</fullName>
    </submittedName>
</protein>
<dbReference type="InterPro" id="IPR011701">
    <property type="entry name" value="MFS"/>
</dbReference>
<dbReference type="InterPro" id="IPR036259">
    <property type="entry name" value="MFS_trans_sf"/>
</dbReference>
<dbReference type="Pfam" id="PF07690">
    <property type="entry name" value="MFS_1"/>
    <property type="match status" value="1"/>
</dbReference>
<reference evidence="8 9" key="1">
    <citation type="submission" date="2019-01" db="EMBL/GenBank/DDBJ databases">
        <authorList>
            <person name="Chen W.-M."/>
        </authorList>
    </citation>
    <scope>NUCLEOTIDE SEQUENCE [LARGE SCALE GENOMIC DNA]</scope>
    <source>
        <strain evidence="8 9">CCP-7</strain>
    </source>
</reference>
<dbReference type="EMBL" id="SACN01000001">
    <property type="protein sequence ID" value="RVT94746.1"/>
    <property type="molecule type" value="Genomic_DNA"/>
</dbReference>
<evidence type="ECO:0000256" key="2">
    <source>
        <dbReference type="ARBA" id="ARBA00022448"/>
    </source>
</evidence>
<feature type="transmembrane region" description="Helical" evidence="6">
    <location>
        <begin position="334"/>
        <end position="354"/>
    </location>
</feature>
<dbReference type="GO" id="GO:0016020">
    <property type="term" value="C:membrane"/>
    <property type="evidence" value="ECO:0007669"/>
    <property type="project" value="UniProtKB-SubCell"/>
</dbReference>
<feature type="transmembrane region" description="Helical" evidence="6">
    <location>
        <begin position="394"/>
        <end position="414"/>
    </location>
</feature>
<evidence type="ECO:0000256" key="5">
    <source>
        <dbReference type="ARBA" id="ARBA00023136"/>
    </source>
</evidence>
<keyword evidence="9" id="KW-1185">Reference proteome</keyword>
<dbReference type="InterPro" id="IPR020846">
    <property type="entry name" value="MFS_dom"/>
</dbReference>
<dbReference type="PANTHER" id="PTHR23505">
    <property type="entry name" value="SPINSTER"/>
    <property type="match status" value="1"/>
</dbReference>
<comment type="caution">
    <text evidence="8">The sequence shown here is derived from an EMBL/GenBank/DDBJ whole genome shotgun (WGS) entry which is preliminary data.</text>
</comment>
<keyword evidence="4 6" id="KW-1133">Transmembrane helix</keyword>
<dbReference type="GO" id="GO:0022857">
    <property type="term" value="F:transmembrane transporter activity"/>
    <property type="evidence" value="ECO:0007669"/>
    <property type="project" value="InterPro"/>
</dbReference>
<dbReference type="AlphaFoldDB" id="A0A437MAU3"/>
<feature type="transmembrane region" description="Helical" evidence="6">
    <location>
        <begin position="301"/>
        <end position="322"/>
    </location>
</feature>
<sequence length="462" mass="46442">MLSAGIAIPTHFAFPSASSMVYALDLSRTDRCRAGSGFGVAMSVDGEARGLGWPAVVGLGAAHFCLFADRAIPSAFAPALRADFGLTDAQIGLLIGPAMILPFAVATIVAANWLGRVSAWTIITISMLAWSLASATGALAATFAGMVAGRIAFGIAQAGFAPAAASLLSRSIKPPAPLAISAFTTGSASGRSGGLLLGGALLLAVGGLALPVAPWRIASLALLIPNILLALMLWRLSRRAIEAHVPAPGLGSGLRWIGSVRTTFLGHMIASAGILMIAQAIGAWAPSILNREFGLTTAGSAMLAGAAVLIGVPIGHLAAGRLASRAHFLRSGPAPLMIGGSLIAFVGCIALHAATSLAGATIALVVMIAGGGVAAATSLIGLQLMVPPRERLSVNALFLAVTTAFGYAIGPWLTGWLSDAIEHDGHALAFALLLLVAGAAALVFVAAISASAGWRRLAADNA</sequence>
<dbReference type="PANTHER" id="PTHR23505:SF79">
    <property type="entry name" value="PROTEIN SPINSTER"/>
    <property type="match status" value="1"/>
</dbReference>
<organism evidence="8 9">
    <name type="scientific">Sphingomonas crocodyli</name>
    <dbReference type="NCBI Taxonomy" id="1979270"/>
    <lineage>
        <taxon>Bacteria</taxon>
        <taxon>Pseudomonadati</taxon>
        <taxon>Pseudomonadota</taxon>
        <taxon>Alphaproteobacteria</taxon>
        <taxon>Sphingomonadales</taxon>
        <taxon>Sphingomonadaceae</taxon>
        <taxon>Sphingomonas</taxon>
    </lineage>
</organism>